<dbReference type="Gene3D" id="1.10.10.10">
    <property type="entry name" value="Winged helix-like DNA-binding domain superfamily/Winged helix DNA-binding domain"/>
    <property type="match status" value="1"/>
</dbReference>
<dbReference type="PANTHER" id="PTHR30346">
    <property type="entry name" value="TRANSCRIPTIONAL DUAL REGULATOR HCAR-RELATED"/>
    <property type="match status" value="1"/>
</dbReference>
<dbReference type="InterPro" id="IPR000847">
    <property type="entry name" value="LysR_HTH_N"/>
</dbReference>
<comment type="caution">
    <text evidence="6">The sequence shown here is derived from an EMBL/GenBank/DDBJ whole genome shotgun (WGS) entry which is preliminary data.</text>
</comment>
<evidence type="ECO:0000313" key="7">
    <source>
        <dbReference type="Proteomes" id="UP000050934"/>
    </source>
</evidence>
<dbReference type="SUPFAM" id="SSF53850">
    <property type="entry name" value="Periplasmic binding protein-like II"/>
    <property type="match status" value="1"/>
</dbReference>
<keyword evidence="3" id="KW-0238">DNA-binding</keyword>
<feature type="domain" description="HTH lysR-type" evidence="5">
    <location>
        <begin position="7"/>
        <end position="64"/>
    </location>
</feature>
<dbReference type="InterPro" id="IPR036390">
    <property type="entry name" value="WH_DNA-bd_sf"/>
</dbReference>
<evidence type="ECO:0000256" key="3">
    <source>
        <dbReference type="ARBA" id="ARBA00023125"/>
    </source>
</evidence>
<organism evidence="6 7">
    <name type="scientific">Limosilactobacillus secaliphilus</name>
    <dbReference type="NCBI Taxonomy" id="396268"/>
    <lineage>
        <taxon>Bacteria</taxon>
        <taxon>Bacillati</taxon>
        <taxon>Bacillota</taxon>
        <taxon>Bacilli</taxon>
        <taxon>Lactobacillales</taxon>
        <taxon>Lactobacillaceae</taxon>
        <taxon>Limosilactobacillus</taxon>
    </lineage>
</organism>
<evidence type="ECO:0000256" key="4">
    <source>
        <dbReference type="ARBA" id="ARBA00023163"/>
    </source>
</evidence>
<accession>A0A0R2I8P6</accession>
<dbReference type="SUPFAM" id="SSF46785">
    <property type="entry name" value="Winged helix' DNA-binding domain"/>
    <property type="match status" value="1"/>
</dbReference>
<keyword evidence="2" id="KW-0805">Transcription regulation</keyword>
<keyword evidence="7" id="KW-1185">Reference proteome</keyword>
<proteinExistence type="inferred from homology"/>
<dbReference type="Proteomes" id="UP000050934">
    <property type="component" value="Unassembled WGS sequence"/>
</dbReference>
<dbReference type="AlphaFoldDB" id="A0A0R2I8P6"/>
<keyword evidence="4" id="KW-0804">Transcription</keyword>
<dbReference type="PATRIC" id="fig|396268.3.peg.14"/>
<dbReference type="InterPro" id="IPR036388">
    <property type="entry name" value="WH-like_DNA-bd_sf"/>
</dbReference>
<sequence>MEGIANMNLSQLKYFVEVSKSLNISATARKLHVSQPAISRSLRELEAELGVKLLTQQGRKLILTSQGSFFYSAAEQFLTQLLDASDNVQKIQPANDNQITIKMQQTTPLLVPFIRLIKDQLPGIVIHIIQSDLKNGEQHFDFQLVPAPVANQANDLLIEEEVCLAVCKGTYRKSSIAQRELNDLPLLQLDESPFAEMVKSYLNAQGIHPHYLLRSGDRSLLLHLVEEGYGGCLVPKLSWGSLIDHHKVDLLRIGTRGFQRHIYLSYPLGPRTKTQQTVRNLLLNYCQQL</sequence>
<dbReference type="InterPro" id="IPR005119">
    <property type="entry name" value="LysR_subst-bd"/>
</dbReference>
<name>A0A0R2I8P6_9LACO</name>
<dbReference type="EMBL" id="JQBW01000006">
    <property type="protein sequence ID" value="KRN58981.1"/>
    <property type="molecule type" value="Genomic_DNA"/>
</dbReference>
<dbReference type="OrthoDB" id="9803735at2"/>
<dbReference type="Gene3D" id="3.40.190.290">
    <property type="match status" value="1"/>
</dbReference>
<dbReference type="PANTHER" id="PTHR30346:SF28">
    <property type="entry name" value="HTH-TYPE TRANSCRIPTIONAL REGULATOR CYNR"/>
    <property type="match status" value="1"/>
</dbReference>
<dbReference type="Pfam" id="PF03466">
    <property type="entry name" value="LysR_substrate"/>
    <property type="match status" value="1"/>
</dbReference>
<evidence type="ECO:0000256" key="2">
    <source>
        <dbReference type="ARBA" id="ARBA00023015"/>
    </source>
</evidence>
<dbReference type="GO" id="GO:0003700">
    <property type="term" value="F:DNA-binding transcription factor activity"/>
    <property type="evidence" value="ECO:0007669"/>
    <property type="project" value="InterPro"/>
</dbReference>
<comment type="similarity">
    <text evidence="1">Belongs to the LysR transcriptional regulatory family.</text>
</comment>
<dbReference type="FunFam" id="1.10.10.10:FF:000001">
    <property type="entry name" value="LysR family transcriptional regulator"/>
    <property type="match status" value="1"/>
</dbReference>
<dbReference type="GO" id="GO:0003677">
    <property type="term" value="F:DNA binding"/>
    <property type="evidence" value="ECO:0007669"/>
    <property type="project" value="UniProtKB-KW"/>
</dbReference>
<dbReference type="Pfam" id="PF00126">
    <property type="entry name" value="HTH_1"/>
    <property type="match status" value="1"/>
</dbReference>
<dbReference type="PRINTS" id="PR00039">
    <property type="entry name" value="HTHLYSR"/>
</dbReference>
<gene>
    <name evidence="6" type="ORF">IV45_GL000013</name>
</gene>
<dbReference type="PROSITE" id="PS50931">
    <property type="entry name" value="HTH_LYSR"/>
    <property type="match status" value="1"/>
</dbReference>
<reference evidence="6 7" key="1">
    <citation type="journal article" date="2015" name="Genome Announc.">
        <title>Expanding the biotechnology potential of lactobacilli through comparative genomics of 213 strains and associated genera.</title>
        <authorList>
            <person name="Sun Z."/>
            <person name="Harris H.M."/>
            <person name="McCann A."/>
            <person name="Guo C."/>
            <person name="Argimon S."/>
            <person name="Zhang W."/>
            <person name="Yang X."/>
            <person name="Jeffery I.B."/>
            <person name="Cooney J.C."/>
            <person name="Kagawa T.F."/>
            <person name="Liu W."/>
            <person name="Song Y."/>
            <person name="Salvetti E."/>
            <person name="Wrobel A."/>
            <person name="Rasinkangas P."/>
            <person name="Parkhill J."/>
            <person name="Rea M.C."/>
            <person name="O'Sullivan O."/>
            <person name="Ritari J."/>
            <person name="Douillard F.P."/>
            <person name="Paul Ross R."/>
            <person name="Yang R."/>
            <person name="Briner A.E."/>
            <person name="Felis G.E."/>
            <person name="de Vos W.M."/>
            <person name="Barrangou R."/>
            <person name="Klaenhammer T.R."/>
            <person name="Caufield P.W."/>
            <person name="Cui Y."/>
            <person name="Zhang H."/>
            <person name="O'Toole P.W."/>
        </authorList>
    </citation>
    <scope>NUCLEOTIDE SEQUENCE [LARGE SCALE GENOMIC DNA]</scope>
    <source>
        <strain evidence="6 7">DSM 17896</strain>
    </source>
</reference>
<dbReference type="STRING" id="396268.IV45_GL000013"/>
<dbReference type="CDD" id="cd05466">
    <property type="entry name" value="PBP2_LTTR_substrate"/>
    <property type="match status" value="1"/>
</dbReference>
<evidence type="ECO:0000259" key="5">
    <source>
        <dbReference type="PROSITE" id="PS50931"/>
    </source>
</evidence>
<evidence type="ECO:0000313" key="6">
    <source>
        <dbReference type="EMBL" id="KRN58981.1"/>
    </source>
</evidence>
<dbReference type="GO" id="GO:0032993">
    <property type="term" value="C:protein-DNA complex"/>
    <property type="evidence" value="ECO:0007669"/>
    <property type="project" value="TreeGrafter"/>
</dbReference>
<protein>
    <submittedName>
        <fullName evidence="6">LysR family transcriptional regulator</fullName>
    </submittedName>
</protein>
<evidence type="ECO:0000256" key="1">
    <source>
        <dbReference type="ARBA" id="ARBA00009437"/>
    </source>
</evidence>